<evidence type="ECO:0000313" key="3">
    <source>
        <dbReference type="Proteomes" id="UP000054321"/>
    </source>
</evidence>
<name>A0A0C3CPS2_OIDMZ</name>
<dbReference type="HOGENOM" id="CLU_1982218_0_0_1"/>
<dbReference type="EMBL" id="KN832876">
    <property type="protein sequence ID" value="KIN01034.1"/>
    <property type="molecule type" value="Genomic_DNA"/>
</dbReference>
<protein>
    <submittedName>
        <fullName evidence="2">Uncharacterized protein</fullName>
    </submittedName>
</protein>
<reference evidence="2 3" key="1">
    <citation type="submission" date="2014-04" db="EMBL/GenBank/DDBJ databases">
        <authorList>
            <consortium name="DOE Joint Genome Institute"/>
            <person name="Kuo A."/>
            <person name="Martino E."/>
            <person name="Perotto S."/>
            <person name="Kohler A."/>
            <person name="Nagy L.G."/>
            <person name="Floudas D."/>
            <person name="Copeland A."/>
            <person name="Barry K.W."/>
            <person name="Cichocki N."/>
            <person name="Veneault-Fourrey C."/>
            <person name="LaButti K."/>
            <person name="Lindquist E.A."/>
            <person name="Lipzen A."/>
            <person name="Lundell T."/>
            <person name="Morin E."/>
            <person name="Murat C."/>
            <person name="Sun H."/>
            <person name="Tunlid A."/>
            <person name="Henrissat B."/>
            <person name="Grigoriev I.V."/>
            <person name="Hibbett D.S."/>
            <person name="Martin F."/>
            <person name="Nordberg H.P."/>
            <person name="Cantor M.N."/>
            <person name="Hua S.X."/>
        </authorList>
    </citation>
    <scope>NUCLEOTIDE SEQUENCE [LARGE SCALE GENOMIC DNA]</scope>
    <source>
        <strain evidence="2 3">Zn</strain>
    </source>
</reference>
<dbReference type="Proteomes" id="UP000054321">
    <property type="component" value="Unassembled WGS sequence"/>
</dbReference>
<keyword evidence="3" id="KW-1185">Reference proteome</keyword>
<dbReference type="InParanoid" id="A0A0C3CPS2"/>
<proteinExistence type="predicted"/>
<dbReference type="AlphaFoldDB" id="A0A0C3CPS2"/>
<accession>A0A0C3CPS2</accession>
<evidence type="ECO:0000313" key="2">
    <source>
        <dbReference type="EMBL" id="KIN01034.1"/>
    </source>
</evidence>
<feature type="region of interest" description="Disordered" evidence="1">
    <location>
        <begin position="64"/>
        <end position="100"/>
    </location>
</feature>
<evidence type="ECO:0000256" key="1">
    <source>
        <dbReference type="SAM" id="MobiDB-lite"/>
    </source>
</evidence>
<reference evidence="3" key="2">
    <citation type="submission" date="2015-01" db="EMBL/GenBank/DDBJ databases">
        <title>Evolutionary Origins and Diversification of the Mycorrhizal Mutualists.</title>
        <authorList>
            <consortium name="DOE Joint Genome Institute"/>
            <consortium name="Mycorrhizal Genomics Consortium"/>
            <person name="Kohler A."/>
            <person name="Kuo A."/>
            <person name="Nagy L.G."/>
            <person name="Floudas D."/>
            <person name="Copeland A."/>
            <person name="Barry K.W."/>
            <person name="Cichocki N."/>
            <person name="Veneault-Fourrey C."/>
            <person name="LaButti K."/>
            <person name="Lindquist E.A."/>
            <person name="Lipzen A."/>
            <person name="Lundell T."/>
            <person name="Morin E."/>
            <person name="Murat C."/>
            <person name="Riley R."/>
            <person name="Ohm R."/>
            <person name="Sun H."/>
            <person name="Tunlid A."/>
            <person name="Henrissat B."/>
            <person name="Grigoriev I.V."/>
            <person name="Hibbett D.S."/>
            <person name="Martin F."/>
        </authorList>
    </citation>
    <scope>NUCLEOTIDE SEQUENCE [LARGE SCALE GENOMIC DNA]</scope>
    <source>
        <strain evidence="3">Zn</strain>
    </source>
</reference>
<organism evidence="2 3">
    <name type="scientific">Oidiodendron maius (strain Zn)</name>
    <dbReference type="NCBI Taxonomy" id="913774"/>
    <lineage>
        <taxon>Eukaryota</taxon>
        <taxon>Fungi</taxon>
        <taxon>Dikarya</taxon>
        <taxon>Ascomycota</taxon>
        <taxon>Pezizomycotina</taxon>
        <taxon>Leotiomycetes</taxon>
        <taxon>Leotiomycetes incertae sedis</taxon>
        <taxon>Myxotrichaceae</taxon>
        <taxon>Oidiodendron</taxon>
    </lineage>
</organism>
<gene>
    <name evidence="2" type="ORF">OIDMADRAFT_54175</name>
</gene>
<sequence length="126" mass="13836">MAREPETGFGGERARSRLVQVALATRILEKIEDCVAPPNGYWVGSSTGWNTNTKPALGTVEMEMEKNEKKKQMASEEDEGDRGNGGGSCDPSLKKRRQGGYERVAARCVSLFRSVYSPSPSGWQTH</sequence>
<feature type="compositionally biased region" description="Basic and acidic residues" evidence="1">
    <location>
        <begin position="64"/>
        <end position="74"/>
    </location>
</feature>